<keyword evidence="3" id="KW-0547">Nucleotide-binding</keyword>
<evidence type="ECO:0000256" key="1">
    <source>
        <dbReference type="ARBA" id="ARBA00022527"/>
    </source>
</evidence>
<evidence type="ECO:0000256" key="4">
    <source>
        <dbReference type="ARBA" id="ARBA00022777"/>
    </source>
</evidence>
<dbReference type="InterPro" id="IPR001245">
    <property type="entry name" value="Ser-Thr/Tyr_kinase_cat_dom"/>
</dbReference>
<evidence type="ECO:0000313" key="8">
    <source>
        <dbReference type="Proteomes" id="UP001054252"/>
    </source>
</evidence>
<evidence type="ECO:0000256" key="2">
    <source>
        <dbReference type="ARBA" id="ARBA00022679"/>
    </source>
</evidence>
<accession>A0AAV5LSX3</accession>
<dbReference type="EMBL" id="BPVZ01000138">
    <property type="protein sequence ID" value="GKV39954.1"/>
    <property type="molecule type" value="Genomic_DNA"/>
</dbReference>
<dbReference type="PANTHER" id="PTHR27002:SF1073">
    <property type="entry name" value="CYSTEINE-RICH RECEPTOR-LIKE PROTEIN KINASE 29"/>
    <property type="match status" value="1"/>
</dbReference>
<sequence>MAPEYAVRGQFSVKSDVFSFGVLLLEIVSGRRNSWFQNEDVEDLLSCAWGNWNEGTAFNFIDPTLRNDSRTNQMMTCIHIGLLCVQENVAYRPTMALTIRIFSLSTLPKITVSSANCNKETVSPLLPISIPCSSPSDSAFLTNPFSPSIIIRNRNGDKGSPCLNPLSKSNSSVGLPFTNIEHRAVERHSLIHPLHLAPKPNLSIIQSRYVQLTQS</sequence>
<keyword evidence="5" id="KW-0067">ATP-binding</keyword>
<dbReference type="GO" id="GO:0005886">
    <property type="term" value="C:plasma membrane"/>
    <property type="evidence" value="ECO:0007669"/>
    <property type="project" value="TreeGrafter"/>
</dbReference>
<reference evidence="7 8" key="1">
    <citation type="journal article" date="2021" name="Commun. Biol.">
        <title>The genome of Shorea leprosula (Dipterocarpaceae) highlights the ecological relevance of drought in aseasonal tropical rainforests.</title>
        <authorList>
            <person name="Ng K.K.S."/>
            <person name="Kobayashi M.J."/>
            <person name="Fawcett J.A."/>
            <person name="Hatakeyama M."/>
            <person name="Paape T."/>
            <person name="Ng C.H."/>
            <person name="Ang C.C."/>
            <person name="Tnah L.H."/>
            <person name="Lee C.T."/>
            <person name="Nishiyama T."/>
            <person name="Sese J."/>
            <person name="O'Brien M.J."/>
            <person name="Copetti D."/>
            <person name="Mohd Noor M.I."/>
            <person name="Ong R.C."/>
            <person name="Putra M."/>
            <person name="Sireger I.Z."/>
            <person name="Indrioko S."/>
            <person name="Kosugi Y."/>
            <person name="Izuno A."/>
            <person name="Isagi Y."/>
            <person name="Lee S.L."/>
            <person name="Shimizu K.K."/>
        </authorList>
    </citation>
    <scope>NUCLEOTIDE SEQUENCE [LARGE SCALE GENOMIC DNA]</scope>
    <source>
        <strain evidence="7">214</strain>
    </source>
</reference>
<keyword evidence="4" id="KW-0418">Kinase</keyword>
<dbReference type="SUPFAM" id="SSF56112">
    <property type="entry name" value="Protein kinase-like (PK-like)"/>
    <property type="match status" value="1"/>
</dbReference>
<keyword evidence="1" id="KW-0723">Serine/threonine-protein kinase</keyword>
<proteinExistence type="predicted"/>
<dbReference type="Gene3D" id="1.10.510.10">
    <property type="entry name" value="Transferase(Phosphotransferase) domain 1"/>
    <property type="match status" value="1"/>
</dbReference>
<evidence type="ECO:0000259" key="6">
    <source>
        <dbReference type="Pfam" id="PF07714"/>
    </source>
</evidence>
<dbReference type="AlphaFoldDB" id="A0AAV5LSX3"/>
<keyword evidence="8" id="KW-1185">Reference proteome</keyword>
<protein>
    <recommendedName>
        <fullName evidence="6">Serine-threonine/tyrosine-protein kinase catalytic domain-containing protein</fullName>
    </recommendedName>
</protein>
<dbReference type="Proteomes" id="UP001054252">
    <property type="component" value="Unassembled WGS sequence"/>
</dbReference>
<evidence type="ECO:0000256" key="3">
    <source>
        <dbReference type="ARBA" id="ARBA00022741"/>
    </source>
</evidence>
<dbReference type="InterPro" id="IPR011009">
    <property type="entry name" value="Kinase-like_dom_sf"/>
</dbReference>
<keyword evidence="2" id="KW-0808">Transferase</keyword>
<comment type="caution">
    <text evidence="7">The sequence shown here is derived from an EMBL/GenBank/DDBJ whole genome shotgun (WGS) entry which is preliminary data.</text>
</comment>
<dbReference type="PANTHER" id="PTHR27002">
    <property type="entry name" value="RECEPTOR-LIKE SERINE/THREONINE-PROTEIN KINASE SD1-8"/>
    <property type="match status" value="1"/>
</dbReference>
<organism evidence="7 8">
    <name type="scientific">Rubroshorea leprosula</name>
    <dbReference type="NCBI Taxonomy" id="152421"/>
    <lineage>
        <taxon>Eukaryota</taxon>
        <taxon>Viridiplantae</taxon>
        <taxon>Streptophyta</taxon>
        <taxon>Embryophyta</taxon>
        <taxon>Tracheophyta</taxon>
        <taxon>Spermatophyta</taxon>
        <taxon>Magnoliopsida</taxon>
        <taxon>eudicotyledons</taxon>
        <taxon>Gunneridae</taxon>
        <taxon>Pentapetalae</taxon>
        <taxon>rosids</taxon>
        <taxon>malvids</taxon>
        <taxon>Malvales</taxon>
        <taxon>Dipterocarpaceae</taxon>
        <taxon>Rubroshorea</taxon>
    </lineage>
</organism>
<evidence type="ECO:0000256" key="5">
    <source>
        <dbReference type="ARBA" id="ARBA00022840"/>
    </source>
</evidence>
<gene>
    <name evidence="7" type="ORF">SLEP1_g47646</name>
</gene>
<name>A0AAV5LSX3_9ROSI</name>
<feature type="domain" description="Serine-threonine/tyrosine-protein kinase catalytic" evidence="6">
    <location>
        <begin position="1"/>
        <end position="96"/>
    </location>
</feature>
<dbReference type="Pfam" id="PF07714">
    <property type="entry name" value="PK_Tyr_Ser-Thr"/>
    <property type="match status" value="1"/>
</dbReference>
<dbReference type="GO" id="GO:0005524">
    <property type="term" value="F:ATP binding"/>
    <property type="evidence" value="ECO:0007669"/>
    <property type="project" value="UniProtKB-KW"/>
</dbReference>
<dbReference type="GO" id="GO:0004674">
    <property type="term" value="F:protein serine/threonine kinase activity"/>
    <property type="evidence" value="ECO:0007669"/>
    <property type="project" value="UniProtKB-KW"/>
</dbReference>
<evidence type="ECO:0000313" key="7">
    <source>
        <dbReference type="EMBL" id="GKV39954.1"/>
    </source>
</evidence>